<dbReference type="EMBL" id="JWIN03000035">
    <property type="protein sequence ID" value="KAB1254158.1"/>
    <property type="molecule type" value="Genomic_DNA"/>
</dbReference>
<accession>A0A5N4C5I7</accession>
<comment type="caution">
    <text evidence="1">The sequence shown here is derived from an EMBL/GenBank/DDBJ whole genome shotgun (WGS) entry which is preliminary data.</text>
</comment>
<proteinExistence type="predicted"/>
<evidence type="ECO:0000313" key="1">
    <source>
        <dbReference type="EMBL" id="KAB1254158.1"/>
    </source>
</evidence>
<evidence type="ECO:0000313" key="2">
    <source>
        <dbReference type="Proteomes" id="UP000299084"/>
    </source>
</evidence>
<organism evidence="1 2">
    <name type="scientific">Camelus dromedarius</name>
    <name type="common">Dromedary</name>
    <name type="synonym">Arabian camel</name>
    <dbReference type="NCBI Taxonomy" id="9838"/>
    <lineage>
        <taxon>Eukaryota</taxon>
        <taxon>Metazoa</taxon>
        <taxon>Chordata</taxon>
        <taxon>Craniata</taxon>
        <taxon>Vertebrata</taxon>
        <taxon>Euteleostomi</taxon>
        <taxon>Mammalia</taxon>
        <taxon>Eutheria</taxon>
        <taxon>Laurasiatheria</taxon>
        <taxon>Artiodactyla</taxon>
        <taxon>Tylopoda</taxon>
        <taxon>Camelidae</taxon>
        <taxon>Camelus</taxon>
    </lineage>
</organism>
<reference evidence="1 2" key="1">
    <citation type="journal article" date="2019" name="Mol. Ecol. Resour.">
        <title>Improving Illumina assemblies with Hi-C and long reads: an example with the North African dromedary.</title>
        <authorList>
            <person name="Elbers J.P."/>
            <person name="Rogers M.F."/>
            <person name="Perelman P.L."/>
            <person name="Proskuryakova A.A."/>
            <person name="Serdyukova N.A."/>
            <person name="Johnson W.E."/>
            <person name="Horin P."/>
            <person name="Corander J."/>
            <person name="Murphy D."/>
            <person name="Burger P.A."/>
        </authorList>
    </citation>
    <scope>NUCLEOTIDE SEQUENCE [LARGE SCALE GENOMIC DNA]</scope>
    <source>
        <strain evidence="1">Drom800</strain>
        <tissue evidence="1">Blood</tissue>
    </source>
</reference>
<keyword evidence="2" id="KW-1185">Reference proteome</keyword>
<name>A0A5N4C5I7_CAMDR</name>
<dbReference type="AlphaFoldDB" id="A0A5N4C5I7"/>
<sequence length="130" mass="15102">MNEGQEKTVKHNILTGKQRVLGSLHKDQIKVVIEEVTRWLDLAEEGDWMILPNIAGFQAFDVQLVLRKALPDVSTMLRDQGVIVKKMSKQHRWYLENTSCDRESCWKKILLSSRGFSVFFQMLVKAQKQL</sequence>
<dbReference type="Proteomes" id="UP000299084">
    <property type="component" value="Unassembled WGS sequence"/>
</dbReference>
<gene>
    <name evidence="1" type="ORF">Cadr_000027038</name>
</gene>
<protein>
    <submittedName>
        <fullName evidence="1">Poly-specific ribonuclease PNLDC1</fullName>
    </submittedName>
</protein>